<feature type="domain" description="YdbS-like PH" evidence="2">
    <location>
        <begin position="264"/>
        <end position="345"/>
    </location>
</feature>
<keyword evidence="1" id="KW-0812">Transmembrane</keyword>
<dbReference type="InterPro" id="IPR014529">
    <property type="entry name" value="UCP026631"/>
</dbReference>
<evidence type="ECO:0000256" key="1">
    <source>
        <dbReference type="SAM" id="Phobius"/>
    </source>
</evidence>
<reference evidence="3 4" key="1">
    <citation type="submission" date="2024-04" db="EMBL/GenBank/DDBJ databases">
        <authorList>
            <person name="Wu Y.S."/>
            <person name="Zhang L."/>
        </authorList>
    </citation>
    <scope>NUCLEOTIDE SEQUENCE [LARGE SCALE GENOMIC DNA]</scope>
    <source>
        <strain evidence="3 4">KG-01</strain>
    </source>
</reference>
<feature type="domain" description="YdbS-like PH" evidence="2">
    <location>
        <begin position="408"/>
        <end position="487"/>
    </location>
</feature>
<dbReference type="RefSeq" id="WP_087681115.1">
    <property type="nucleotide sequence ID" value="NZ_CP147847.1"/>
</dbReference>
<sequence>MSNEQVMRLHPITIAINFFNAIKTLLLPVVIFVFSAKLELSLDPSDGENFYPTLALLGGAILFLCIVFIFAWIKWRKFIYWFEDGELRIEYGLFVKNKRYIPFERIQTLNYKEGILHRPFKLVRVDVETAGGSADAEVSLTAITREQASRIELEMKKAKQEVVVAEDGTIEDVAEIRIEKEFIYQINTKELILLATTSSSMGILFSAVAAIASQFNDFIPYERIYGEVQNIVRFGVLFIILIVLGAILLSWAVAILISYFVNYGFKLERTEEQLFLSKGLLEKKRTTLQMNRVQGIRIIENPIRQLFGYCRVIIDSAGGSGDEKEDQVVLLPFIKKKNAIRILQELFPEYVWETTYTKVPKKSLIRYLLNPIYVPLIPVGFVSYYFYPYGMWSIVLIPLILLRAYWQYKTAGFAVNHLQLTIVHRYFSKTTFVVQKNRIQSMRVTQSYFAERKDIASCHVHIMSSTTGFTAHLKHFDLQAISQLFKWYQPNK</sequence>
<accession>A0ABU9LKI6</accession>
<feature type="transmembrane region" description="Helical" evidence="1">
    <location>
        <begin position="191"/>
        <end position="211"/>
    </location>
</feature>
<dbReference type="PANTHER" id="PTHR34473:SF2">
    <property type="entry name" value="UPF0699 TRANSMEMBRANE PROTEIN YDBT"/>
    <property type="match status" value="1"/>
</dbReference>
<organism evidence="3 4">
    <name type="scientific">Kurthia gibsonii</name>
    <dbReference type="NCBI Taxonomy" id="33946"/>
    <lineage>
        <taxon>Bacteria</taxon>
        <taxon>Bacillati</taxon>
        <taxon>Bacillota</taxon>
        <taxon>Bacilli</taxon>
        <taxon>Bacillales</taxon>
        <taxon>Caryophanaceae</taxon>
        <taxon>Kurthia</taxon>
    </lineage>
</organism>
<keyword evidence="1" id="KW-0472">Membrane</keyword>
<protein>
    <submittedName>
        <fullName evidence="3">PH domain-containing protein</fullName>
    </submittedName>
</protein>
<dbReference type="PANTHER" id="PTHR34473">
    <property type="entry name" value="UPF0699 TRANSMEMBRANE PROTEIN YDBS"/>
    <property type="match status" value="1"/>
</dbReference>
<name>A0ABU9LKI6_9BACL</name>
<dbReference type="EMBL" id="JBCEWA010000006">
    <property type="protein sequence ID" value="MEL5988473.1"/>
    <property type="molecule type" value="Genomic_DNA"/>
</dbReference>
<dbReference type="Pfam" id="PF03703">
    <property type="entry name" value="bPH_2"/>
    <property type="match status" value="3"/>
</dbReference>
<gene>
    <name evidence="3" type="ORF">AAF454_08665</name>
</gene>
<evidence type="ECO:0000259" key="2">
    <source>
        <dbReference type="Pfam" id="PF03703"/>
    </source>
</evidence>
<proteinExistence type="predicted"/>
<keyword evidence="4" id="KW-1185">Reference proteome</keyword>
<keyword evidence="1" id="KW-1133">Transmembrane helix</keyword>
<evidence type="ECO:0000313" key="3">
    <source>
        <dbReference type="EMBL" id="MEL5988473.1"/>
    </source>
</evidence>
<evidence type="ECO:0000313" key="4">
    <source>
        <dbReference type="Proteomes" id="UP001398420"/>
    </source>
</evidence>
<dbReference type="Proteomes" id="UP001398420">
    <property type="component" value="Unassembled WGS sequence"/>
</dbReference>
<feature type="transmembrane region" description="Helical" evidence="1">
    <location>
        <begin position="12"/>
        <end position="34"/>
    </location>
</feature>
<comment type="caution">
    <text evidence="3">The sequence shown here is derived from an EMBL/GenBank/DDBJ whole genome shotgun (WGS) entry which is preliminary data.</text>
</comment>
<feature type="transmembrane region" description="Helical" evidence="1">
    <location>
        <begin position="364"/>
        <end position="383"/>
    </location>
</feature>
<feature type="transmembrane region" description="Helical" evidence="1">
    <location>
        <begin position="231"/>
        <end position="261"/>
    </location>
</feature>
<dbReference type="PIRSF" id="PIRSF026631">
    <property type="entry name" value="UCP026631"/>
    <property type="match status" value="1"/>
</dbReference>
<dbReference type="InterPro" id="IPR005182">
    <property type="entry name" value="YdbS-like_PH"/>
</dbReference>
<feature type="transmembrane region" description="Helical" evidence="1">
    <location>
        <begin position="54"/>
        <end position="73"/>
    </location>
</feature>
<feature type="transmembrane region" description="Helical" evidence="1">
    <location>
        <begin position="389"/>
        <end position="406"/>
    </location>
</feature>
<feature type="domain" description="YdbS-like PH" evidence="2">
    <location>
        <begin position="75"/>
        <end position="152"/>
    </location>
</feature>